<feature type="domain" description="Aminopeptidase P N-terminal" evidence="17">
    <location>
        <begin position="1"/>
        <end position="136"/>
    </location>
</feature>
<dbReference type="InterPro" id="IPR052433">
    <property type="entry name" value="X-Pro_dipept-like"/>
</dbReference>
<dbReference type="AlphaFoldDB" id="T1JIH0"/>
<dbReference type="GO" id="GO:0006508">
    <property type="term" value="P:proteolysis"/>
    <property type="evidence" value="ECO:0007669"/>
    <property type="project" value="UniProtKB-KW"/>
</dbReference>
<evidence type="ECO:0000259" key="17">
    <source>
        <dbReference type="SMART" id="SM01011"/>
    </source>
</evidence>
<dbReference type="eggNOG" id="KOG2737">
    <property type="taxonomic scope" value="Eukaryota"/>
</dbReference>
<evidence type="ECO:0000256" key="6">
    <source>
        <dbReference type="ARBA" id="ARBA00022997"/>
    </source>
</evidence>
<dbReference type="InterPro" id="IPR029149">
    <property type="entry name" value="Creatin/AminoP/Spt16_N"/>
</dbReference>
<name>T1JIH0_STRMM</name>
<keyword evidence="5" id="KW-0378">Hydrolase</keyword>
<keyword evidence="6" id="KW-0224">Dipeptidase</keyword>
<comment type="cofactor">
    <cofactor evidence="1">
        <name>Mn(2+)</name>
        <dbReference type="ChEBI" id="CHEBI:29035"/>
    </cofactor>
</comment>
<keyword evidence="19" id="KW-1185">Reference proteome</keyword>
<organism evidence="18 19">
    <name type="scientific">Strigamia maritima</name>
    <name type="common">European centipede</name>
    <name type="synonym">Geophilus maritimus</name>
    <dbReference type="NCBI Taxonomy" id="126957"/>
    <lineage>
        <taxon>Eukaryota</taxon>
        <taxon>Metazoa</taxon>
        <taxon>Ecdysozoa</taxon>
        <taxon>Arthropoda</taxon>
        <taxon>Myriapoda</taxon>
        <taxon>Chilopoda</taxon>
        <taxon>Pleurostigmophora</taxon>
        <taxon>Geophilomorpha</taxon>
        <taxon>Linotaeniidae</taxon>
        <taxon>Strigamia</taxon>
    </lineage>
</organism>
<reference evidence="18" key="2">
    <citation type="submission" date="2015-02" db="UniProtKB">
        <authorList>
            <consortium name="EnsemblMetazoa"/>
        </authorList>
    </citation>
    <scope>IDENTIFICATION</scope>
</reference>
<dbReference type="Pfam" id="PF05195">
    <property type="entry name" value="AMP_N"/>
    <property type="match status" value="1"/>
</dbReference>
<evidence type="ECO:0000256" key="10">
    <source>
        <dbReference type="ARBA" id="ARBA00044051"/>
    </source>
</evidence>
<evidence type="ECO:0000256" key="3">
    <source>
        <dbReference type="ARBA" id="ARBA00022670"/>
    </source>
</evidence>
<dbReference type="EC" id="3.4.13.9" evidence="10"/>
<dbReference type="GO" id="GO:0070006">
    <property type="term" value="F:metalloaminopeptidase activity"/>
    <property type="evidence" value="ECO:0007669"/>
    <property type="project" value="InterPro"/>
</dbReference>
<protein>
    <recommendedName>
        <fullName evidence="11">Xaa-Pro dipeptidase</fullName>
        <ecNumber evidence="10">3.4.13.9</ecNumber>
    </recommendedName>
    <alternativeName>
        <fullName evidence="14">Imidodipeptidase</fullName>
    </alternativeName>
    <alternativeName>
        <fullName evidence="12">Peptidase D</fullName>
    </alternativeName>
    <alternativeName>
        <fullName evidence="13">Proline dipeptidase</fullName>
    </alternativeName>
</protein>
<accession>T1JIH0</accession>
<dbReference type="PANTHER" id="PTHR48480">
    <property type="match status" value="1"/>
</dbReference>
<keyword evidence="7" id="KW-0482">Metalloprotease</keyword>
<dbReference type="SMART" id="SM01011">
    <property type="entry name" value="AMP_N"/>
    <property type="match status" value="1"/>
</dbReference>
<proteinExistence type="inferred from homology"/>
<feature type="region of interest" description="Disordered" evidence="16">
    <location>
        <begin position="749"/>
        <end position="1090"/>
    </location>
</feature>
<dbReference type="GO" id="GO:0102009">
    <property type="term" value="F:proline dipeptidase activity"/>
    <property type="evidence" value="ECO:0007669"/>
    <property type="project" value="UniProtKB-EC"/>
</dbReference>
<dbReference type="FunFam" id="3.90.230.10:FF:000002">
    <property type="entry name" value="Xaa-Pro aminopeptidase 3"/>
    <property type="match status" value="1"/>
</dbReference>
<evidence type="ECO:0000256" key="14">
    <source>
        <dbReference type="ARBA" id="ARBA00044351"/>
    </source>
</evidence>
<reference evidence="19" key="1">
    <citation type="submission" date="2011-05" db="EMBL/GenBank/DDBJ databases">
        <authorList>
            <person name="Richards S.R."/>
            <person name="Qu J."/>
            <person name="Jiang H."/>
            <person name="Jhangiani S.N."/>
            <person name="Agravi P."/>
            <person name="Goodspeed R."/>
            <person name="Gross S."/>
            <person name="Mandapat C."/>
            <person name="Jackson L."/>
            <person name="Mathew T."/>
            <person name="Pu L."/>
            <person name="Thornton R."/>
            <person name="Saada N."/>
            <person name="Wilczek-Boney K.B."/>
            <person name="Lee S."/>
            <person name="Kovar C."/>
            <person name="Wu Y."/>
            <person name="Scherer S.E."/>
            <person name="Worley K.C."/>
            <person name="Muzny D.M."/>
            <person name="Gibbs R."/>
        </authorList>
    </citation>
    <scope>NUCLEOTIDE SEQUENCE</scope>
    <source>
        <strain evidence="19">Brora</strain>
    </source>
</reference>
<evidence type="ECO:0000256" key="15">
    <source>
        <dbReference type="ARBA" id="ARBA00048994"/>
    </source>
</evidence>
<evidence type="ECO:0000256" key="16">
    <source>
        <dbReference type="SAM" id="MobiDB-lite"/>
    </source>
</evidence>
<dbReference type="PANTHER" id="PTHR48480:SF2">
    <property type="entry name" value="PEPTIDASE D"/>
    <property type="match status" value="1"/>
</dbReference>
<dbReference type="EMBL" id="AFFK01018103">
    <property type="status" value="NOT_ANNOTATED_CDS"/>
    <property type="molecule type" value="Genomic_DNA"/>
</dbReference>
<sequence length="1090" mass="124367">MELHSLNRRRLVQRLRARSDLPPKSVVILQGGESTTRYSSDTEDVFRQESYFHWAFGVQEPDYYGAIDVLNGRSYLFVPQMPDSYAVWLGKLHNTDHYRDRYCVDEVYYTNEIAHVLRCIQPDVLLTLRGVNTDSCKTTLEAAFDGIADFKVNNTVLFPEITECRVIKTPLELEILRFANQVSSKAHIEVMKKIRPGMKEYMLESIFQHYCSYYGGMRFMSYTCICASGSNGAILHYGHAGAPNNKTVNDGDVCVFDMGGEYYCYTSDITCSFPVNGKFNSDQRAIYETVLKANRAVFKEIKPGVSWLDMHELAEMVILRELLSLGVLRGELEDIISANMGSVFLPHGLGHFLGCDVHDVGGYPEWGPHRPQRSGARSLRTCRLLQQGMVLTIEPGLYFIDALLEEALRDPLRRRFFNTERLEQFRSFGGVRIEDCIIVTEDGAELMTQVPRSVEEIEKVMAEGRIEPQDLPRAIAQPASTILSYGYCMQMSDDSKTGKHKYPKDPYWWETKDHGAHVDMDNDAQYGSDSSLEPISHEKSRYQMKYSRNENHERPRIRRADSMPPYFDKNDDDRYRWKQSVYDKTTQMPSLIVAASFAIRPGTDKSVQVGVSTFLTTCYPDVHHDSPVRFYSDSSYATDIHPRQIERSFLTMDKGTQMTSAMTAEPHVAATVHVDTTAYLPKRYVMDKGVQAMPTSLSRLITSVTTQATVKENIAFGLNPEDNSYYGSRAVPHDKIRGHLEPLVNAAHDPYESGAESPYESRLHSPEGRRGSARDRAHPRESLQIRDHDVLSPRDTRRETLRDTPKDIPRDFNRSSPRDIIRDSPHDSIRDSPRDVMRESPRDIMSPRNGMRDSPRDSQRESQRDSLRESRRDSVRERDSFRESPKDSLRESPKDSLRESPKDSLRESRRDSVRERDSFRETPIESLRDSPKDSSRRDSPRESVLESSSRKDSPRESILESSPRKNSPRESILESSPRRENILESSSRRDSPRESILESSPKRDSPRESVLESSPRRDSPRESILESSPRRESILEDSPQRESILEGSPKEGSRRSRGSTPERVSGASSKRSSRGEPRESGGPSRPASPE</sequence>
<evidence type="ECO:0000256" key="9">
    <source>
        <dbReference type="ARBA" id="ARBA00043990"/>
    </source>
</evidence>
<keyword evidence="8" id="KW-0464">Manganese</keyword>
<evidence type="ECO:0000256" key="12">
    <source>
        <dbReference type="ARBA" id="ARBA00044252"/>
    </source>
</evidence>
<evidence type="ECO:0000313" key="18">
    <source>
        <dbReference type="EnsemblMetazoa" id="SMAR013651-PA"/>
    </source>
</evidence>
<dbReference type="SUPFAM" id="SSF55920">
    <property type="entry name" value="Creatinase/aminopeptidase"/>
    <property type="match status" value="1"/>
</dbReference>
<dbReference type="GO" id="GO:0030145">
    <property type="term" value="F:manganese ion binding"/>
    <property type="evidence" value="ECO:0007669"/>
    <property type="project" value="InterPro"/>
</dbReference>
<feature type="compositionally biased region" description="Basic and acidic residues" evidence="16">
    <location>
        <begin position="759"/>
        <end position="842"/>
    </location>
</feature>
<dbReference type="Pfam" id="PF00557">
    <property type="entry name" value="Peptidase_M24"/>
    <property type="match status" value="1"/>
</dbReference>
<dbReference type="STRING" id="126957.T1JIH0"/>
<dbReference type="InterPro" id="IPR036005">
    <property type="entry name" value="Creatinase/aminopeptidase-like"/>
</dbReference>
<evidence type="ECO:0000256" key="4">
    <source>
        <dbReference type="ARBA" id="ARBA00022723"/>
    </source>
</evidence>
<dbReference type="CDD" id="cd01087">
    <property type="entry name" value="Prolidase"/>
    <property type="match status" value="1"/>
</dbReference>
<evidence type="ECO:0000313" key="19">
    <source>
        <dbReference type="Proteomes" id="UP000014500"/>
    </source>
</evidence>
<keyword evidence="3" id="KW-0645">Protease</keyword>
<comment type="catalytic activity">
    <reaction evidence="15">
        <text>Xaa-L-Pro dipeptide + H2O = an L-alpha-amino acid + L-proline</text>
        <dbReference type="Rhea" id="RHEA:76407"/>
        <dbReference type="ChEBI" id="CHEBI:15377"/>
        <dbReference type="ChEBI" id="CHEBI:59869"/>
        <dbReference type="ChEBI" id="CHEBI:60039"/>
        <dbReference type="ChEBI" id="CHEBI:195196"/>
        <dbReference type="EC" id="3.4.13.9"/>
    </reaction>
</comment>
<feature type="compositionally biased region" description="Basic and acidic residues" evidence="16">
    <location>
        <begin position="967"/>
        <end position="1054"/>
    </location>
</feature>
<dbReference type="InterPro" id="IPR007865">
    <property type="entry name" value="Aminopep_P_N"/>
</dbReference>
<evidence type="ECO:0000256" key="8">
    <source>
        <dbReference type="ARBA" id="ARBA00023211"/>
    </source>
</evidence>
<evidence type="ECO:0000256" key="13">
    <source>
        <dbReference type="ARBA" id="ARBA00044284"/>
    </source>
</evidence>
<dbReference type="SUPFAM" id="SSF53092">
    <property type="entry name" value="Creatinase/prolidase N-terminal domain"/>
    <property type="match status" value="1"/>
</dbReference>
<evidence type="ECO:0000256" key="2">
    <source>
        <dbReference type="ARBA" id="ARBA00011738"/>
    </source>
</evidence>
<dbReference type="EnsemblMetazoa" id="SMAR013651-RA">
    <property type="protein sequence ID" value="SMAR013651-PA"/>
    <property type="gene ID" value="SMAR013651"/>
</dbReference>
<dbReference type="HOGENOM" id="CLU_284748_0_0_1"/>
<evidence type="ECO:0000256" key="11">
    <source>
        <dbReference type="ARBA" id="ARBA00044141"/>
    </source>
</evidence>
<keyword evidence="4" id="KW-0479">Metal-binding</keyword>
<comment type="subunit">
    <text evidence="2">Homodimer.</text>
</comment>
<evidence type="ECO:0000256" key="7">
    <source>
        <dbReference type="ARBA" id="ARBA00023049"/>
    </source>
</evidence>
<dbReference type="InterPro" id="IPR000994">
    <property type="entry name" value="Pept_M24"/>
</dbReference>
<dbReference type="Proteomes" id="UP000014500">
    <property type="component" value="Unassembled WGS sequence"/>
</dbReference>
<dbReference type="Gene3D" id="3.40.350.10">
    <property type="entry name" value="Creatinase/prolidase N-terminal domain"/>
    <property type="match status" value="1"/>
</dbReference>
<evidence type="ECO:0000256" key="1">
    <source>
        <dbReference type="ARBA" id="ARBA00001936"/>
    </source>
</evidence>
<comment type="similarity">
    <text evidence="9">Belongs to the peptidase M24B family. Eukaryotic-type prolidase subfamily.</text>
</comment>
<dbReference type="Gene3D" id="3.90.230.10">
    <property type="entry name" value="Creatinase/methionine aminopeptidase superfamily"/>
    <property type="match status" value="1"/>
</dbReference>
<feature type="compositionally biased region" description="Basic and acidic residues" evidence="16">
    <location>
        <begin position="850"/>
        <end position="958"/>
    </location>
</feature>
<evidence type="ECO:0000256" key="5">
    <source>
        <dbReference type="ARBA" id="ARBA00022801"/>
    </source>
</evidence>